<comment type="caution">
    <text evidence="4">The sequence shown here is derived from an EMBL/GenBank/DDBJ whole genome shotgun (WGS) entry which is preliminary data.</text>
</comment>
<name>A0A9W9K0W8_9EURO</name>
<dbReference type="Pfam" id="PF00144">
    <property type="entry name" value="Beta-lactamase"/>
    <property type="match status" value="1"/>
</dbReference>
<dbReference type="InterPro" id="IPR001466">
    <property type="entry name" value="Beta-lactam-related"/>
</dbReference>
<dbReference type="PANTHER" id="PTHR46825:SF15">
    <property type="entry name" value="BETA-LACTAMASE-RELATED DOMAIN-CONTAINING PROTEIN"/>
    <property type="match status" value="1"/>
</dbReference>
<dbReference type="InterPro" id="IPR021860">
    <property type="entry name" value="Peptidase_S12_Pab87-rel_C"/>
</dbReference>
<dbReference type="SUPFAM" id="SSF56601">
    <property type="entry name" value="beta-lactamase/transpeptidase-like"/>
    <property type="match status" value="1"/>
</dbReference>
<organism evidence="4 5">
    <name type="scientific">Penicillium angulare</name>
    <dbReference type="NCBI Taxonomy" id="116970"/>
    <lineage>
        <taxon>Eukaryota</taxon>
        <taxon>Fungi</taxon>
        <taxon>Dikarya</taxon>
        <taxon>Ascomycota</taxon>
        <taxon>Pezizomycotina</taxon>
        <taxon>Eurotiomycetes</taxon>
        <taxon>Eurotiomycetidae</taxon>
        <taxon>Eurotiales</taxon>
        <taxon>Aspergillaceae</taxon>
        <taxon>Penicillium</taxon>
    </lineage>
</organism>
<dbReference type="Pfam" id="PF11954">
    <property type="entry name" value="DUF3471"/>
    <property type="match status" value="1"/>
</dbReference>
<dbReference type="Gene3D" id="3.40.710.10">
    <property type="entry name" value="DD-peptidase/beta-lactamase superfamily"/>
    <property type="match status" value="1"/>
</dbReference>
<feature type="domain" description="Beta-lactamase-related" evidence="2">
    <location>
        <begin position="15"/>
        <end position="346"/>
    </location>
</feature>
<evidence type="ECO:0000256" key="1">
    <source>
        <dbReference type="ARBA" id="ARBA00038215"/>
    </source>
</evidence>
<gene>
    <name evidence="4" type="ORF">N7456_012311</name>
</gene>
<keyword evidence="5" id="KW-1185">Reference proteome</keyword>
<reference evidence="4" key="2">
    <citation type="journal article" date="2023" name="IMA Fungus">
        <title>Comparative genomic study of the Penicillium genus elucidates a diverse pangenome and 15 lateral gene transfer events.</title>
        <authorList>
            <person name="Petersen C."/>
            <person name="Sorensen T."/>
            <person name="Nielsen M.R."/>
            <person name="Sondergaard T.E."/>
            <person name="Sorensen J.L."/>
            <person name="Fitzpatrick D.A."/>
            <person name="Frisvad J.C."/>
            <person name="Nielsen K.L."/>
        </authorList>
    </citation>
    <scope>NUCLEOTIDE SEQUENCE</scope>
    <source>
        <strain evidence="4">IBT 30069</strain>
    </source>
</reference>
<evidence type="ECO:0000313" key="5">
    <source>
        <dbReference type="Proteomes" id="UP001149165"/>
    </source>
</evidence>
<feature type="domain" description="Peptidase S12 Pab87-related C-terminal" evidence="3">
    <location>
        <begin position="401"/>
        <end position="504"/>
    </location>
</feature>
<evidence type="ECO:0000313" key="4">
    <source>
        <dbReference type="EMBL" id="KAJ5088695.1"/>
    </source>
</evidence>
<dbReference type="InterPro" id="IPR012338">
    <property type="entry name" value="Beta-lactam/transpept-like"/>
</dbReference>
<dbReference type="Proteomes" id="UP001149165">
    <property type="component" value="Unassembled WGS sequence"/>
</dbReference>
<comment type="similarity">
    <text evidence="1">Belongs to the peptidase S12 family.</text>
</comment>
<dbReference type="AlphaFoldDB" id="A0A9W9K0W8"/>
<evidence type="ECO:0000259" key="2">
    <source>
        <dbReference type="Pfam" id="PF00144"/>
    </source>
</evidence>
<proteinExistence type="inferred from homology"/>
<sequence length="505" mass="57352">MTKRPVFNPMNREGFKDLVHQTLDKWHVPGMAIAVIDGDNTWSEGYGFAKLPSTPVTPSTLFYAGSTTKAFTAAMIAKLIEDPTRDIEWGTPIAELLPGDFSLTDKTVADQITVEDALSHRTGLPGHDHASAHTNVRENVRRIAHLPMAAKPRTRYQYNNLMYVVASRVIESATGQWLGDSLARCFWQPLEMANTHFSLKDALAGPAALATGYYYPGWRGESQDEKAYREVDWMPLEEVSGAGSVITNVLDYTKWVRAFLRPETFVEKDIFKSEDTVRQLWEPRTLMPADAPFTGPRAYCLAWRTGVYHGVQFFEHTGGMNAFGAQLLLAPKLQFAVIILANTSQTSNFAAQFLAFHLLDERLGILESQRFDWNRRNWSVIEKEQKRVAEKMNYKPPIYLQPTLALNEYAGTYTHAGYTTILVYLDNEGVLRADRKDMTWPEAITFHHVTGEHFLMVSEHNEDYGAFCPDVYDAEFRIDVEGKAWTLGVAWERAMEGEKIWFQRT</sequence>
<accession>A0A9W9K0W8</accession>
<evidence type="ECO:0000259" key="3">
    <source>
        <dbReference type="Pfam" id="PF11954"/>
    </source>
</evidence>
<reference evidence="4" key="1">
    <citation type="submission" date="2022-11" db="EMBL/GenBank/DDBJ databases">
        <authorList>
            <person name="Petersen C."/>
        </authorList>
    </citation>
    <scope>NUCLEOTIDE SEQUENCE</scope>
    <source>
        <strain evidence="4">IBT 30069</strain>
    </source>
</reference>
<dbReference type="PANTHER" id="PTHR46825">
    <property type="entry name" value="D-ALANYL-D-ALANINE-CARBOXYPEPTIDASE/ENDOPEPTIDASE AMPH"/>
    <property type="match status" value="1"/>
</dbReference>
<protein>
    <submittedName>
        <fullName evidence="4">Beta-lactamase/transpeptidase-like protein</fullName>
    </submittedName>
</protein>
<dbReference type="InterPro" id="IPR050491">
    <property type="entry name" value="AmpC-like"/>
</dbReference>
<dbReference type="EMBL" id="JAPQKH010000007">
    <property type="protein sequence ID" value="KAJ5088695.1"/>
    <property type="molecule type" value="Genomic_DNA"/>
</dbReference>
<dbReference type="OrthoDB" id="5946976at2759"/>